<keyword evidence="3" id="KW-0732">Signal</keyword>
<sequence>MKNYLLALLIFIGYLSPIQSVFASEDEHEGEEGISKIDNNMAKKVGVETAYLASKTLNQTIPVYGSTTIGAEQLFQVSARYNGVIKTINFTVGDTVKKGDLLAVIESNESLNTYKITSPVSGTVLQRNGNIGGITQNTSLFEIVKFDTLWAEFKVFTSQYNQIKVGQHVDIEQGEHAFSSVITNIIPAKDQPYVLARVRLNNTELKLTSGQLLKGNVKINQFEVDLAVEKVAIQELDGQLGVFVKENEEYEFAPLVLGRSDKNYIEVIDGLSKDAEYVNKNSYLIKADILKSEVEDDD</sequence>
<evidence type="ECO:0000313" key="7">
    <source>
        <dbReference type="EMBL" id="SOU40908.1"/>
    </source>
</evidence>
<dbReference type="InterPro" id="IPR051909">
    <property type="entry name" value="MFP_Cation_Efflux"/>
</dbReference>
<reference evidence="6 9" key="1">
    <citation type="submission" date="2015-06" db="EMBL/GenBank/DDBJ databases">
        <title>Genome sequence of Pseudoalteromonas carrageenovora.</title>
        <authorList>
            <person name="Xie B.-B."/>
            <person name="Rong J.-C."/>
            <person name="Qin Q.-L."/>
            <person name="Zhang Y.-Z."/>
        </authorList>
    </citation>
    <scope>NUCLEOTIDE SEQUENCE [LARGE SCALE GENOMIC DNA]</scope>
    <source>
        <strain evidence="6 9">IAM 12662</strain>
    </source>
</reference>
<dbReference type="Gene3D" id="2.40.30.170">
    <property type="match status" value="1"/>
</dbReference>
<dbReference type="EMBL" id="AQGW01000020">
    <property type="protein sequence ID" value="MBE0383250.1"/>
    <property type="molecule type" value="Genomic_DNA"/>
</dbReference>
<dbReference type="GO" id="GO:0030288">
    <property type="term" value="C:outer membrane-bounded periplasmic space"/>
    <property type="evidence" value="ECO:0007669"/>
    <property type="project" value="TreeGrafter"/>
</dbReference>
<dbReference type="Gene3D" id="2.40.420.20">
    <property type="match status" value="1"/>
</dbReference>
<evidence type="ECO:0000259" key="4">
    <source>
        <dbReference type="Pfam" id="PF25917"/>
    </source>
</evidence>
<dbReference type="EMBL" id="LT965928">
    <property type="protein sequence ID" value="SOU40908.1"/>
    <property type="molecule type" value="Genomic_DNA"/>
</dbReference>
<gene>
    <name evidence="7" type="primary">czcB</name>
    <name evidence="7" type="ORF">PCAR9_A30072</name>
    <name evidence="6" type="ORF">PCARR_a1563</name>
</gene>
<keyword evidence="9" id="KW-1185">Reference proteome</keyword>
<dbReference type="PANTHER" id="PTHR30097:SF4">
    <property type="entry name" value="SLR6042 PROTEIN"/>
    <property type="match status" value="1"/>
</dbReference>
<accession>A0A2K4X9A5</accession>
<evidence type="ECO:0000259" key="5">
    <source>
        <dbReference type="Pfam" id="PF25975"/>
    </source>
</evidence>
<feature type="chain" id="PRO_5014371105" evidence="3">
    <location>
        <begin position="24"/>
        <end position="298"/>
    </location>
</feature>
<dbReference type="Proteomes" id="UP000615003">
    <property type="component" value="Unassembled WGS sequence"/>
</dbReference>
<evidence type="ECO:0000256" key="3">
    <source>
        <dbReference type="SAM" id="SignalP"/>
    </source>
</evidence>
<reference evidence="7 8" key="2">
    <citation type="submission" date="2017-11" db="EMBL/GenBank/DDBJ databases">
        <authorList>
            <person name="Han C.G."/>
        </authorList>
    </citation>
    <scope>NUCLEOTIDE SEQUENCE [LARGE SCALE GENOMIC DNA]</scope>
    <source>
        <strain evidence="8">ATCC 43555</strain>
        <strain evidence="7">ATCC43555</strain>
    </source>
</reference>
<dbReference type="AlphaFoldDB" id="A0A2K4X9A5"/>
<dbReference type="InterPro" id="IPR058625">
    <property type="entry name" value="MdtA-like_BSH"/>
</dbReference>
<evidence type="ECO:0000256" key="1">
    <source>
        <dbReference type="ARBA" id="ARBA00009477"/>
    </source>
</evidence>
<dbReference type="GeneID" id="93663565"/>
<dbReference type="SUPFAM" id="SSF51230">
    <property type="entry name" value="Single hybrid motif"/>
    <property type="match status" value="1"/>
</dbReference>
<dbReference type="Proteomes" id="UP000238288">
    <property type="component" value="Chromosome PCAR9a"/>
</dbReference>
<evidence type="ECO:0000256" key="2">
    <source>
        <dbReference type="ARBA" id="ARBA00022448"/>
    </source>
</evidence>
<dbReference type="OrthoDB" id="9768185at2"/>
<dbReference type="InterPro" id="IPR058649">
    <property type="entry name" value="CzcB_C"/>
</dbReference>
<feature type="signal peptide" evidence="3">
    <location>
        <begin position="1"/>
        <end position="23"/>
    </location>
</feature>
<dbReference type="InterPro" id="IPR011053">
    <property type="entry name" value="Single_hybrid_motif"/>
</dbReference>
<dbReference type="Pfam" id="PF25975">
    <property type="entry name" value="CzcB_C"/>
    <property type="match status" value="1"/>
</dbReference>
<dbReference type="RefSeq" id="WP_104642650.1">
    <property type="nucleotide sequence ID" value="NZ_AQGW01000020.1"/>
</dbReference>
<evidence type="ECO:0000313" key="9">
    <source>
        <dbReference type="Proteomes" id="UP000615003"/>
    </source>
</evidence>
<organism evidence="7 8">
    <name type="scientific">Pseudoalteromonas carrageenovora IAM 12662</name>
    <dbReference type="NCBI Taxonomy" id="1314868"/>
    <lineage>
        <taxon>Bacteria</taxon>
        <taxon>Pseudomonadati</taxon>
        <taxon>Pseudomonadota</taxon>
        <taxon>Gammaproteobacteria</taxon>
        <taxon>Alteromonadales</taxon>
        <taxon>Pseudoalteromonadaceae</taxon>
        <taxon>Pseudoalteromonas</taxon>
    </lineage>
</organism>
<dbReference type="GO" id="GO:0046914">
    <property type="term" value="F:transition metal ion binding"/>
    <property type="evidence" value="ECO:0007669"/>
    <property type="project" value="TreeGrafter"/>
</dbReference>
<comment type="similarity">
    <text evidence="1">Belongs to the membrane fusion protein (MFP) (TC 8.A.1) family.</text>
</comment>
<keyword evidence="2" id="KW-0813">Transport</keyword>
<dbReference type="Gene3D" id="2.40.50.100">
    <property type="match status" value="1"/>
</dbReference>
<dbReference type="GO" id="GO:0060003">
    <property type="term" value="P:copper ion export"/>
    <property type="evidence" value="ECO:0007669"/>
    <property type="project" value="TreeGrafter"/>
</dbReference>
<dbReference type="Pfam" id="PF25917">
    <property type="entry name" value="BSH_RND"/>
    <property type="match status" value="1"/>
</dbReference>
<evidence type="ECO:0000313" key="8">
    <source>
        <dbReference type="Proteomes" id="UP000238288"/>
    </source>
</evidence>
<dbReference type="PANTHER" id="PTHR30097">
    <property type="entry name" value="CATION EFFLUX SYSTEM PROTEIN CUSB"/>
    <property type="match status" value="1"/>
</dbReference>
<name>A0A2K4X9A5_PSEVC</name>
<proteinExistence type="inferred from homology"/>
<dbReference type="GO" id="GO:0015679">
    <property type="term" value="P:plasma membrane copper ion transport"/>
    <property type="evidence" value="ECO:0007669"/>
    <property type="project" value="TreeGrafter"/>
</dbReference>
<evidence type="ECO:0000313" key="6">
    <source>
        <dbReference type="EMBL" id="MBE0383250.1"/>
    </source>
</evidence>
<feature type="domain" description="Multidrug resistance protein MdtA-like barrel-sandwich hybrid" evidence="4">
    <location>
        <begin position="76"/>
        <end position="138"/>
    </location>
</feature>
<feature type="domain" description="CzcB-like C-terminal circularly permuted SH3-like" evidence="5">
    <location>
        <begin position="226"/>
        <end position="286"/>
    </location>
</feature>
<protein>
    <submittedName>
        <fullName evidence="7">Cobalt-zinc-cadmium resistance protein CzcB</fullName>
    </submittedName>
</protein>